<evidence type="ECO:0000256" key="2">
    <source>
        <dbReference type="ARBA" id="ARBA00004555"/>
    </source>
</evidence>
<accession>A0A5J5DQT1</accession>
<evidence type="ECO:0000256" key="7">
    <source>
        <dbReference type="ARBA" id="ARBA00022824"/>
    </source>
</evidence>
<keyword evidence="14" id="KW-1185">Reference proteome</keyword>
<dbReference type="EMBL" id="VOFY01000001">
    <property type="protein sequence ID" value="KAA8595764.1"/>
    <property type="molecule type" value="Genomic_DNA"/>
</dbReference>
<sequence length="455" mass="51761">MQRLHSSEQTSKLMICCHKRRETEAHCPEHTEFLRQPVAGTSRGPPVLEANGIMVKIRSVAGYKMLPVSIYMLPVVFSLLVVIVASIRLRGQNLQELHCSECRLTEVDDPSVKKDEEQILPTPHVTKQTVGRMGTFLWPGTQADSQDTHRDSVTSHVAARSRDYRTGTQFKRLDLSHFKEALLIDKLQDENAESAMFTAAVREQLSNILNSKTIQRHIYFNVATVSDHSCSGKTRDSSEVACFGQVGIMAFLHLLLCAGVLSLPMCGAFFRGPLQPEMSNGTFHHYFVPDGEYEDNDDPEKCQMLFKMTDERKCGLDEDQDAVIRDDFTIIKRQIEDSARVLEGIGKSISYDLDGEDSYGKYLRRETAQISEAFTNSEKSLLELEVKFKQSQESELKEEHRLNEDFLNMIVHTRDVLKDTLDISLGLKDKHELLSLIIRSHGTRLSRLKNEYMKF</sequence>
<dbReference type="Proteomes" id="UP000327493">
    <property type="component" value="Chromosome 1"/>
</dbReference>
<organism evidence="13 14">
    <name type="scientific">Etheostoma spectabile</name>
    <name type="common">orangethroat darter</name>
    <dbReference type="NCBI Taxonomy" id="54343"/>
    <lineage>
        <taxon>Eukaryota</taxon>
        <taxon>Metazoa</taxon>
        <taxon>Chordata</taxon>
        <taxon>Craniata</taxon>
        <taxon>Vertebrata</taxon>
        <taxon>Euteleostomi</taxon>
        <taxon>Actinopterygii</taxon>
        <taxon>Neopterygii</taxon>
        <taxon>Teleostei</taxon>
        <taxon>Neoteleostei</taxon>
        <taxon>Acanthomorphata</taxon>
        <taxon>Eupercaria</taxon>
        <taxon>Perciformes</taxon>
        <taxon>Percoidei</taxon>
        <taxon>Percidae</taxon>
        <taxon>Etheostomatinae</taxon>
        <taxon>Etheostoma</taxon>
    </lineage>
</organism>
<gene>
    <name evidence="13" type="ORF">FQN60_011055</name>
</gene>
<keyword evidence="9" id="KW-1015">Disulfide bond</keyword>
<evidence type="ECO:0000256" key="6">
    <source>
        <dbReference type="ARBA" id="ARBA00022729"/>
    </source>
</evidence>
<dbReference type="PANTHER" id="PTHR31185:SF0">
    <property type="entry name" value="FIN BUD INITIATION FACTOR HOMOLOG"/>
    <property type="match status" value="1"/>
</dbReference>
<evidence type="ECO:0000256" key="9">
    <source>
        <dbReference type="ARBA" id="ARBA00023157"/>
    </source>
</evidence>
<comment type="subunit">
    <text evidence="11">Homodimer; disulfide-linked. Seems to also exist as monomers.</text>
</comment>
<keyword evidence="7" id="KW-0256">Endoplasmic reticulum</keyword>
<reference evidence="13 14" key="1">
    <citation type="submission" date="2019-08" db="EMBL/GenBank/DDBJ databases">
        <title>A chromosome-level genome assembly, high-density linkage maps, and genome scans reveal the genomic architecture of hybrid incompatibilities underlying speciation via character displacement in darters (Percidae: Etheostominae).</title>
        <authorList>
            <person name="Moran R.L."/>
            <person name="Catchen J.M."/>
            <person name="Fuller R.C."/>
        </authorList>
    </citation>
    <scope>NUCLEOTIDE SEQUENCE [LARGE SCALE GENOMIC DNA]</scope>
    <source>
        <strain evidence="13">EspeVRDwgs_2016</strain>
        <tissue evidence="13">Muscle</tissue>
    </source>
</reference>
<evidence type="ECO:0000313" key="13">
    <source>
        <dbReference type="EMBL" id="KAA8595764.1"/>
    </source>
</evidence>
<protein>
    <recommendedName>
        <fullName evidence="15">Fin bud initiation factor homolog</fullName>
    </recommendedName>
</protein>
<evidence type="ECO:0008006" key="15">
    <source>
        <dbReference type="Google" id="ProtNLM"/>
    </source>
</evidence>
<keyword evidence="12" id="KW-1133">Transmembrane helix</keyword>
<dbReference type="Pfam" id="PF15819">
    <property type="entry name" value="Fibin"/>
    <property type="match status" value="1"/>
</dbReference>
<evidence type="ECO:0000256" key="1">
    <source>
        <dbReference type="ARBA" id="ARBA00004240"/>
    </source>
</evidence>
<feature type="transmembrane region" description="Helical" evidence="12">
    <location>
        <begin position="68"/>
        <end position="89"/>
    </location>
</feature>
<keyword evidence="12" id="KW-0812">Transmembrane</keyword>
<dbReference type="GO" id="GO:0005576">
    <property type="term" value="C:extracellular region"/>
    <property type="evidence" value="ECO:0007669"/>
    <property type="project" value="UniProtKB-SubCell"/>
</dbReference>
<evidence type="ECO:0000256" key="10">
    <source>
        <dbReference type="ARBA" id="ARBA00023180"/>
    </source>
</evidence>
<keyword evidence="5" id="KW-0964">Secreted</keyword>
<dbReference type="GO" id="GO:0005794">
    <property type="term" value="C:Golgi apparatus"/>
    <property type="evidence" value="ECO:0007669"/>
    <property type="project" value="UniProtKB-SubCell"/>
</dbReference>
<comment type="caution">
    <text evidence="13">The sequence shown here is derived from an EMBL/GenBank/DDBJ whole genome shotgun (WGS) entry which is preliminary data.</text>
</comment>
<dbReference type="InterPro" id="IPR026772">
    <property type="entry name" value="Fibin"/>
</dbReference>
<comment type="subcellular location">
    <subcellularLocation>
        <location evidence="1">Endoplasmic reticulum</location>
    </subcellularLocation>
    <subcellularLocation>
        <location evidence="2">Golgi apparatus</location>
    </subcellularLocation>
    <subcellularLocation>
        <location evidence="3">Secreted</location>
    </subcellularLocation>
</comment>
<keyword evidence="10" id="KW-0325">Glycoprotein</keyword>
<dbReference type="AlphaFoldDB" id="A0A5J5DQT1"/>
<dbReference type="GO" id="GO:0005783">
    <property type="term" value="C:endoplasmic reticulum"/>
    <property type="evidence" value="ECO:0007669"/>
    <property type="project" value="UniProtKB-SubCell"/>
</dbReference>
<evidence type="ECO:0000256" key="4">
    <source>
        <dbReference type="ARBA" id="ARBA00007437"/>
    </source>
</evidence>
<proteinExistence type="inferred from homology"/>
<evidence type="ECO:0000256" key="8">
    <source>
        <dbReference type="ARBA" id="ARBA00023034"/>
    </source>
</evidence>
<comment type="similarity">
    <text evidence="4">Belongs to the FIBIN family.</text>
</comment>
<evidence type="ECO:0000256" key="12">
    <source>
        <dbReference type="SAM" id="Phobius"/>
    </source>
</evidence>
<evidence type="ECO:0000256" key="5">
    <source>
        <dbReference type="ARBA" id="ARBA00022525"/>
    </source>
</evidence>
<keyword evidence="8" id="KW-0333">Golgi apparatus</keyword>
<evidence type="ECO:0000256" key="3">
    <source>
        <dbReference type="ARBA" id="ARBA00004613"/>
    </source>
</evidence>
<keyword evidence="12" id="KW-0472">Membrane</keyword>
<name>A0A5J5DQT1_9PERO</name>
<evidence type="ECO:0000256" key="11">
    <source>
        <dbReference type="ARBA" id="ARBA00025913"/>
    </source>
</evidence>
<keyword evidence="6" id="KW-0732">Signal</keyword>
<evidence type="ECO:0000313" key="14">
    <source>
        <dbReference type="Proteomes" id="UP000327493"/>
    </source>
</evidence>
<dbReference type="PANTHER" id="PTHR31185">
    <property type="entry name" value="FIN BUD INITIATION FACTOR FIBIN"/>
    <property type="match status" value="1"/>
</dbReference>